<evidence type="ECO:0000313" key="4">
    <source>
        <dbReference type="EMBL" id="QNA45958.1"/>
    </source>
</evidence>
<feature type="signal peptide" evidence="2">
    <location>
        <begin position="1"/>
        <end position="22"/>
    </location>
</feature>
<gene>
    <name evidence="4" type="ORF">H4075_07145</name>
</gene>
<feature type="chain" id="PRO_5028916450" evidence="2">
    <location>
        <begin position="23"/>
        <end position="504"/>
    </location>
</feature>
<reference evidence="5" key="1">
    <citation type="submission" date="2020-08" db="EMBL/GenBank/DDBJ databases">
        <title>Lacibacter sp. S13-6-6 genome sequencing.</title>
        <authorList>
            <person name="Jin L."/>
        </authorList>
    </citation>
    <scope>NUCLEOTIDE SEQUENCE [LARGE SCALE GENOMIC DNA]</scope>
    <source>
        <strain evidence="5">S13-6-6</strain>
    </source>
</reference>
<dbReference type="SUPFAM" id="SSF69304">
    <property type="entry name" value="Tricorn protease N-terminal domain"/>
    <property type="match status" value="1"/>
</dbReference>
<dbReference type="InterPro" id="IPR011659">
    <property type="entry name" value="WD40"/>
</dbReference>
<dbReference type="EMBL" id="CP060007">
    <property type="protein sequence ID" value="QNA45958.1"/>
    <property type="molecule type" value="Genomic_DNA"/>
</dbReference>
<dbReference type="RefSeq" id="WP_182805465.1">
    <property type="nucleotide sequence ID" value="NZ_CP060007.1"/>
</dbReference>
<dbReference type="Gene3D" id="2.60.120.200">
    <property type="match status" value="1"/>
</dbReference>
<evidence type="ECO:0000259" key="3">
    <source>
        <dbReference type="Pfam" id="PF16472"/>
    </source>
</evidence>
<name>A0A7G5XKF5_9BACT</name>
<keyword evidence="5" id="KW-1185">Reference proteome</keyword>
<evidence type="ECO:0000256" key="2">
    <source>
        <dbReference type="SAM" id="SignalP"/>
    </source>
</evidence>
<evidence type="ECO:0000313" key="5">
    <source>
        <dbReference type="Proteomes" id="UP000515344"/>
    </source>
</evidence>
<sequence length="504" mass="56183">MRNQKPIAIFLFCLSFLINLHAQIPGSRIGMFDVFTDVGSPIIAGSASYHEPSQTYRLTGSGSNIWFGRDSFSFVSKKVNGDFILQTQVKFIGEGHELHRKAGLMIRSSLATNSPVIACTVHGDGLTSFQYRTTADGTMKEIKMTIKSPDVLQLEKKGTTYTMSVARFGEVYQVQQLDSIDLGTDVLAGLFICSHSNLFSEEVLFSNTRMFHTAPDSLVQYRTYLGSLLEIMDVTTGHREIVASAAGSWQAPNWTPDGKTLIYNASGKLYNFDLATKQSTLLNTDFAVKNNNDHVLTFDGKQIGISHHAAEAKGQSVVYTVPVTGGVPKRITTKSPSYFHGWSPDNQFLLYTGERNGDFDIYKISKDGGKEIQLTKTKGLDDGSEYSPDGKFIYFNSARTGKMQIWRMDADGKNQTQLTFDEMNNWFPHVSPDNKWLVFISFSKDVPAEKHPFYERVYLRLMPVEGGETKVISYLYGGQGTMNVPSWSPDSKKIAFISNGTFNQ</sequence>
<protein>
    <submittedName>
        <fullName evidence="4">TolB family protein</fullName>
    </submittedName>
</protein>
<keyword evidence="2" id="KW-0732">Signal</keyword>
<dbReference type="InterPro" id="IPR011042">
    <property type="entry name" value="6-blade_b-propeller_TolB-like"/>
</dbReference>
<comment type="similarity">
    <text evidence="1">Belongs to the TolB family.</text>
</comment>
<dbReference type="PANTHER" id="PTHR36842:SF1">
    <property type="entry name" value="PROTEIN TOLB"/>
    <property type="match status" value="1"/>
</dbReference>
<dbReference type="PANTHER" id="PTHR36842">
    <property type="entry name" value="PROTEIN TOLB HOMOLOG"/>
    <property type="match status" value="1"/>
</dbReference>
<dbReference type="InterPro" id="IPR032485">
    <property type="entry name" value="LRP1-like_beta_prop"/>
</dbReference>
<dbReference type="Pfam" id="PF07676">
    <property type="entry name" value="PD40"/>
    <property type="match status" value="2"/>
</dbReference>
<proteinExistence type="inferred from homology"/>
<dbReference type="Gene3D" id="2.120.10.30">
    <property type="entry name" value="TolB, C-terminal domain"/>
    <property type="match status" value="1"/>
</dbReference>
<dbReference type="Pfam" id="PF16472">
    <property type="entry name" value="DUF5050"/>
    <property type="match status" value="1"/>
</dbReference>
<dbReference type="KEGG" id="lacs:H4075_07145"/>
<dbReference type="Proteomes" id="UP000515344">
    <property type="component" value="Chromosome"/>
</dbReference>
<organism evidence="4 5">
    <name type="scientific">Lacibacter sediminis</name>
    <dbReference type="NCBI Taxonomy" id="2760713"/>
    <lineage>
        <taxon>Bacteria</taxon>
        <taxon>Pseudomonadati</taxon>
        <taxon>Bacteroidota</taxon>
        <taxon>Chitinophagia</taxon>
        <taxon>Chitinophagales</taxon>
        <taxon>Chitinophagaceae</taxon>
        <taxon>Lacibacter</taxon>
    </lineage>
</organism>
<dbReference type="AlphaFoldDB" id="A0A7G5XKF5"/>
<accession>A0A7G5XKF5</accession>
<evidence type="ECO:0000256" key="1">
    <source>
        <dbReference type="ARBA" id="ARBA00009820"/>
    </source>
</evidence>
<feature type="domain" description="Prolow-density lipoprotein receptor-related protein 1-like beta-propeller" evidence="3">
    <location>
        <begin position="317"/>
        <end position="439"/>
    </location>
</feature>